<keyword evidence="1" id="KW-0812">Transmembrane</keyword>
<dbReference type="Pfam" id="PF02592">
    <property type="entry name" value="Vut_1"/>
    <property type="match status" value="1"/>
</dbReference>
<dbReference type="PANTHER" id="PTHR34300">
    <property type="entry name" value="QUEUOSINE PRECURSOR TRANSPORTER-RELATED"/>
    <property type="match status" value="1"/>
</dbReference>
<comment type="subcellular location">
    <subcellularLocation>
        <location evidence="1">Cell membrane</location>
        <topology evidence="1">Multi-pass membrane protein</topology>
    </subcellularLocation>
</comment>
<name>A0A1F6DE84_9BACT</name>
<sequence>MTLLLAIFWTGVVSAFALGSAWYVRRYDRVDALVAFYVTLAVAGSILASKTIDFDFGFTHFFAPGAVLIFSVTFLLTDIVNEKFGRAETQRMIFLALFAQIAFLIFSYLVLKATPAPFFTNQAAFETVLGSVPRNIIAGLVAFLISENLDAYLFQWFRTLTGGKQLWMRNALSSLPAMAVDSTVFVTLAFWGVMPIVPLIIGLTITKWLVGIVDIPFMYAARSAMKK</sequence>
<comment type="caution">
    <text evidence="2">The sequence shown here is derived from an EMBL/GenBank/DDBJ whole genome shotgun (WGS) entry which is preliminary data.</text>
</comment>
<reference evidence="2 3" key="1">
    <citation type="journal article" date="2016" name="Nat. Commun.">
        <title>Thousands of microbial genomes shed light on interconnected biogeochemical processes in an aquifer system.</title>
        <authorList>
            <person name="Anantharaman K."/>
            <person name="Brown C.T."/>
            <person name="Hug L.A."/>
            <person name="Sharon I."/>
            <person name="Castelle C.J."/>
            <person name="Probst A.J."/>
            <person name="Thomas B.C."/>
            <person name="Singh A."/>
            <person name="Wilkins M.J."/>
            <person name="Karaoz U."/>
            <person name="Brodie E.L."/>
            <person name="Williams K.H."/>
            <person name="Hubbard S.S."/>
            <person name="Banfield J.F."/>
        </authorList>
    </citation>
    <scope>NUCLEOTIDE SEQUENCE [LARGE SCALE GENOMIC DNA]</scope>
</reference>
<proteinExistence type="inferred from homology"/>
<dbReference type="PANTHER" id="PTHR34300:SF2">
    <property type="entry name" value="QUEUOSINE PRECURSOR TRANSPORTER-RELATED"/>
    <property type="match status" value="1"/>
</dbReference>
<evidence type="ECO:0000313" key="3">
    <source>
        <dbReference type="Proteomes" id="UP000176377"/>
    </source>
</evidence>
<evidence type="ECO:0000256" key="1">
    <source>
        <dbReference type="HAMAP-Rule" id="MF_02088"/>
    </source>
</evidence>
<keyword evidence="1" id="KW-0472">Membrane</keyword>
<dbReference type="NCBIfam" id="TIGR00697">
    <property type="entry name" value="queuosine precursor transporter"/>
    <property type="match status" value="1"/>
</dbReference>
<organism evidence="2 3">
    <name type="scientific">Candidatus Kaiserbacteria bacterium RIFCSPHIGHO2_01_FULL_56_24</name>
    <dbReference type="NCBI Taxonomy" id="1798487"/>
    <lineage>
        <taxon>Bacteria</taxon>
        <taxon>Candidatus Kaiseribacteriota</taxon>
    </lineage>
</organism>
<feature type="transmembrane region" description="Helical" evidence="1">
    <location>
        <begin position="6"/>
        <end position="24"/>
    </location>
</feature>
<gene>
    <name evidence="2" type="ORF">A2765_04055</name>
</gene>
<dbReference type="GO" id="GO:0022857">
    <property type="term" value="F:transmembrane transporter activity"/>
    <property type="evidence" value="ECO:0007669"/>
    <property type="project" value="UniProtKB-UniRule"/>
</dbReference>
<dbReference type="GO" id="GO:0005886">
    <property type="term" value="C:plasma membrane"/>
    <property type="evidence" value="ECO:0007669"/>
    <property type="project" value="UniProtKB-SubCell"/>
</dbReference>
<feature type="transmembrane region" description="Helical" evidence="1">
    <location>
        <begin position="175"/>
        <end position="193"/>
    </location>
</feature>
<dbReference type="AlphaFoldDB" id="A0A1F6DE84"/>
<evidence type="ECO:0000313" key="2">
    <source>
        <dbReference type="EMBL" id="OGG59734.1"/>
    </source>
</evidence>
<feature type="transmembrane region" description="Helical" evidence="1">
    <location>
        <begin position="61"/>
        <end position="80"/>
    </location>
</feature>
<comment type="function">
    <text evidence="1">Involved in the import of queuosine (Q) precursors, required for Q precursor salvage.</text>
</comment>
<dbReference type="EMBL" id="MFLA01000016">
    <property type="protein sequence ID" value="OGG59734.1"/>
    <property type="molecule type" value="Genomic_DNA"/>
</dbReference>
<feature type="transmembrane region" description="Helical" evidence="1">
    <location>
        <begin position="136"/>
        <end position="154"/>
    </location>
</feature>
<feature type="transmembrane region" description="Helical" evidence="1">
    <location>
        <begin position="31"/>
        <end position="49"/>
    </location>
</feature>
<accession>A0A1F6DE84</accession>
<keyword evidence="1" id="KW-1133">Transmembrane helix</keyword>
<dbReference type="HAMAP" id="MF_02088">
    <property type="entry name" value="Q_prec_transport"/>
    <property type="match status" value="1"/>
</dbReference>
<protein>
    <recommendedName>
        <fullName evidence="1">Probable queuosine precursor transporter</fullName>
        <shortName evidence="1">Q precursor transporter</shortName>
    </recommendedName>
</protein>
<feature type="transmembrane region" description="Helical" evidence="1">
    <location>
        <begin position="199"/>
        <end position="221"/>
    </location>
</feature>
<dbReference type="InterPro" id="IPR003744">
    <property type="entry name" value="YhhQ"/>
</dbReference>
<keyword evidence="1" id="KW-0813">Transport</keyword>
<feature type="transmembrane region" description="Helical" evidence="1">
    <location>
        <begin position="92"/>
        <end position="111"/>
    </location>
</feature>
<comment type="similarity">
    <text evidence="1">Belongs to the vitamin uptake transporter (VUT/ECF) (TC 2.A.88) family. Q precursor transporter subfamily.</text>
</comment>
<dbReference type="Proteomes" id="UP000176377">
    <property type="component" value="Unassembled WGS sequence"/>
</dbReference>
<keyword evidence="1" id="KW-1003">Cell membrane</keyword>